<reference evidence="2" key="1">
    <citation type="journal article" date="2020" name="Viruses">
        <title>Molecular Characterisation of a Novel and Highly Divergent Passerine Adenovirus 1.</title>
        <authorList>
            <person name="Athukorala A."/>
            <person name="Forwood J.K."/>
            <person name="Phalen D.N."/>
            <person name="Sarker S."/>
        </authorList>
    </citation>
    <scope>NUCLEOTIDE SEQUENCE</scope>
    <source>
        <strain evidence="2">AU2787</strain>
    </source>
</reference>
<evidence type="ECO:0000256" key="1">
    <source>
        <dbReference type="SAM" id="MobiDB-lite"/>
    </source>
</evidence>
<organism evidence="2 3">
    <name type="scientific">Passerine adenovirus 1</name>
    <dbReference type="NCBI Taxonomy" id="2779174"/>
    <lineage>
        <taxon>Viruses</taxon>
        <taxon>Varidnaviria</taxon>
        <taxon>Bamfordvirae</taxon>
        <taxon>Preplasmiviricota</taxon>
        <taxon>Polisuviricotina</taxon>
        <taxon>Pharingeaviricetes</taxon>
        <taxon>Rowavirales</taxon>
        <taxon>Adenoviridae</taxon>
        <taxon>Barthadenovirus</taxon>
    </lineage>
</organism>
<accession>A0A7L9DKD3</accession>
<dbReference type="EMBL" id="MT674683">
    <property type="protein sequence ID" value="QOJ53956.1"/>
    <property type="molecule type" value="Genomic_DNA"/>
</dbReference>
<evidence type="ECO:0000313" key="2">
    <source>
        <dbReference type="EMBL" id="QOJ53956.1"/>
    </source>
</evidence>
<proteinExistence type="predicted"/>
<dbReference type="Proteomes" id="UP001230876">
    <property type="component" value="Segment"/>
</dbReference>
<sequence length="376" mass="42322">MTYSGFGTNFYFTSEVLLECLRFYLARLWGVEKVTDGVLRTLLKHWCGVAGRPGGMSDTRNCHCPNPSSCRAGRRGAMHCHCADARSLFCMSRSVFVMHVIGYCKKAGFFYVSVPKTVPYMYCCTRFTHTVTHCGARLLCTLECKYFDLTRITSVVTEWCDGSVYTARFGWPWSRSIVVFEAELPETIDHVIRMVHGEVNMGRRDLSRTVKGYHLGSGLVTPRDQGALCWILFPIHGSDQRESELMAASRRRASGEETDSDSTAVRGFASGLRESYGVESPATSSEVSAGEATPLTPPPPKRMEDGRWRCFWHPALCDCGNADGCTCRPSGWQYIDLSPFSITRYLTNKSWKPAGVTSYVHRYFYLDDDKNVHVKE</sequence>
<protein>
    <submittedName>
        <fullName evidence="2">E4.3 protein</fullName>
    </submittedName>
</protein>
<feature type="region of interest" description="Disordered" evidence="1">
    <location>
        <begin position="279"/>
        <end position="301"/>
    </location>
</feature>
<evidence type="ECO:0000313" key="3">
    <source>
        <dbReference type="Proteomes" id="UP001230876"/>
    </source>
</evidence>
<keyword evidence="3" id="KW-1185">Reference proteome</keyword>
<name>A0A7L9DKD3_9ADEN</name>
<feature type="region of interest" description="Disordered" evidence="1">
    <location>
        <begin position="244"/>
        <end position="264"/>
    </location>
</feature>